<evidence type="ECO:0000256" key="1">
    <source>
        <dbReference type="SAM" id="MobiDB-lite"/>
    </source>
</evidence>
<dbReference type="eggNOG" id="ENOG5031FMB">
    <property type="taxonomic scope" value="Bacteria"/>
</dbReference>
<accession>C0ZXW3</accession>
<sequence>MCCVDSLITMSQTRKLCNSEMWPVENPFRDIVWLNVKEMSYVSTQYQPPGSPQGRDIPVEAATSGDEPPRADAQYLYRSSMQLLARDREILNLVSRFSQLSSGHIDALIFSELASRTPCSNALRRLTGLGLLHRVNQMLPGGARGGSQRYCYALGPNAWRMYSSTRYRPQRTLNPHTLAIADAYVAIKQAEREKWVDVLTYGTEPDSWIDVAGADLRPDLYVELGLREKRERVVLWLEVDMGSERQKQILEKVDRYKYALEHSAEYPLDVFPSVLFLACDEARADELRTILRRAPQTPEGFISVALLSSFPQLLR</sequence>
<dbReference type="HOGENOM" id="CLU_882436_0_0_11"/>
<proteinExistence type="predicted"/>
<dbReference type="InterPro" id="IPR025855">
    <property type="entry name" value="Replic_Relax"/>
</dbReference>
<protein>
    <recommendedName>
        <fullName evidence="3">Replication-relaxation</fullName>
    </recommendedName>
</protein>
<dbReference type="KEGG" id="rer:RER_24900"/>
<dbReference type="Proteomes" id="UP000002204">
    <property type="component" value="Chromosome"/>
</dbReference>
<dbReference type="Pfam" id="PF13814">
    <property type="entry name" value="Replic_Relax"/>
    <property type="match status" value="1"/>
</dbReference>
<feature type="region of interest" description="Disordered" evidence="1">
    <location>
        <begin position="44"/>
        <end position="70"/>
    </location>
</feature>
<organism evidence="2">
    <name type="scientific">Rhodococcus erythropolis (strain PR4 / NBRC 100887)</name>
    <dbReference type="NCBI Taxonomy" id="234621"/>
    <lineage>
        <taxon>Bacteria</taxon>
        <taxon>Bacillati</taxon>
        <taxon>Actinomycetota</taxon>
        <taxon>Actinomycetes</taxon>
        <taxon>Mycobacteriales</taxon>
        <taxon>Nocardiaceae</taxon>
        <taxon>Rhodococcus</taxon>
        <taxon>Rhodococcus erythropolis group</taxon>
    </lineage>
</organism>
<evidence type="ECO:0008006" key="3">
    <source>
        <dbReference type="Google" id="ProtNLM"/>
    </source>
</evidence>
<dbReference type="EMBL" id="AP008957">
    <property type="protein sequence ID" value="BAH33198.1"/>
    <property type="molecule type" value="Genomic_DNA"/>
</dbReference>
<evidence type="ECO:0000313" key="2">
    <source>
        <dbReference type="EMBL" id="BAH33198.1"/>
    </source>
</evidence>
<gene>
    <name evidence="2" type="ordered locus">RER_24900</name>
</gene>
<reference evidence="2" key="1">
    <citation type="journal article" date="2006" name="Environ. Microbiol.">
        <title>Sequence analysis of three plasmids harboured in Rhodococcus erythropolis strain PR4.</title>
        <authorList>
            <person name="Sekine M."/>
            <person name="Tanikawa S."/>
            <person name="Omata S."/>
            <person name="Saito M."/>
            <person name="Fujisawa T."/>
            <person name="Tsukatani N."/>
            <person name="Tajima T."/>
            <person name="Sekigawa T."/>
            <person name="Kosugi H."/>
            <person name="Matsuo Y."/>
            <person name="Nishiko R."/>
            <person name="Imamura K."/>
            <person name="Ito M."/>
            <person name="Narita H."/>
            <person name="Tago S."/>
            <person name="Fujita N."/>
            <person name="Harayama S."/>
        </authorList>
    </citation>
    <scope>NUCLEOTIDE SEQUENCE [LARGE SCALE GENOMIC DNA]</scope>
    <source>
        <strain evidence="2">PR4</strain>
    </source>
</reference>
<dbReference type="AlphaFoldDB" id="C0ZXW3"/>
<name>C0ZXW3_RHOE4</name>